<evidence type="ECO:0000313" key="15">
    <source>
        <dbReference type="EMBL" id="SFE68854.1"/>
    </source>
</evidence>
<dbReference type="GO" id="GO:0004359">
    <property type="term" value="F:glutaminase activity"/>
    <property type="evidence" value="ECO:0007669"/>
    <property type="project" value="UniProtKB-EC"/>
</dbReference>
<keyword evidence="6 12" id="KW-0378">Hydrolase</keyword>
<evidence type="ECO:0000256" key="5">
    <source>
        <dbReference type="ARBA" id="ARBA00022605"/>
    </source>
</evidence>
<feature type="active site" evidence="12 13">
    <location>
        <position position="181"/>
    </location>
</feature>
<feature type="active site" description="Nucleophile" evidence="12 13">
    <location>
        <position position="78"/>
    </location>
</feature>
<keyword evidence="5 12" id="KW-0028">Amino-acid biosynthesis</keyword>
<accession>A0A1I2CKR8</accession>
<comment type="subcellular location">
    <subcellularLocation>
        <location evidence="1 12">Cytoplasm</location>
    </subcellularLocation>
</comment>
<evidence type="ECO:0000256" key="11">
    <source>
        <dbReference type="ARBA" id="ARBA00049534"/>
    </source>
</evidence>
<dbReference type="SUPFAM" id="SSF52317">
    <property type="entry name" value="Class I glutamine amidotransferase-like"/>
    <property type="match status" value="1"/>
</dbReference>
<dbReference type="PANTHER" id="PTHR42701:SF1">
    <property type="entry name" value="IMIDAZOLE GLYCEROL PHOSPHATE SYNTHASE SUBUNIT HISH"/>
    <property type="match status" value="1"/>
</dbReference>
<proteinExistence type="inferred from homology"/>
<evidence type="ECO:0000256" key="1">
    <source>
        <dbReference type="ARBA" id="ARBA00004496"/>
    </source>
</evidence>
<dbReference type="CDD" id="cd01748">
    <property type="entry name" value="GATase1_IGP_Synthase"/>
    <property type="match status" value="1"/>
</dbReference>
<dbReference type="GO" id="GO:0005737">
    <property type="term" value="C:cytoplasm"/>
    <property type="evidence" value="ECO:0007669"/>
    <property type="project" value="UniProtKB-SubCell"/>
</dbReference>
<evidence type="ECO:0000256" key="8">
    <source>
        <dbReference type="ARBA" id="ARBA00023102"/>
    </source>
</evidence>
<evidence type="ECO:0000256" key="13">
    <source>
        <dbReference type="PIRSR" id="PIRSR000495-1"/>
    </source>
</evidence>
<evidence type="ECO:0000259" key="14">
    <source>
        <dbReference type="Pfam" id="PF00117"/>
    </source>
</evidence>
<evidence type="ECO:0000256" key="12">
    <source>
        <dbReference type="HAMAP-Rule" id="MF_00278"/>
    </source>
</evidence>
<evidence type="ECO:0000313" key="16">
    <source>
        <dbReference type="Proteomes" id="UP000199513"/>
    </source>
</evidence>
<protein>
    <recommendedName>
        <fullName evidence="12">Imidazole glycerol phosphate synthase subunit HisH</fullName>
        <ecNumber evidence="12">4.3.2.10</ecNumber>
    </recommendedName>
    <alternativeName>
        <fullName evidence="12">IGP synthase glutaminase subunit</fullName>
        <ecNumber evidence="12">3.5.1.2</ecNumber>
    </alternativeName>
    <alternativeName>
        <fullName evidence="12">IGP synthase subunit HisH</fullName>
    </alternativeName>
    <alternativeName>
        <fullName evidence="12">ImGP synthase subunit HisH</fullName>
        <shortName evidence="12">IGPS subunit HisH</shortName>
    </alternativeName>
</protein>
<dbReference type="InterPro" id="IPR029062">
    <property type="entry name" value="Class_I_gatase-like"/>
</dbReference>
<dbReference type="InterPro" id="IPR010139">
    <property type="entry name" value="Imidazole-glycPsynth_HisH"/>
</dbReference>
<dbReference type="Pfam" id="PF00117">
    <property type="entry name" value="GATase"/>
    <property type="match status" value="1"/>
</dbReference>
<keyword evidence="8 12" id="KW-0368">Histidine biosynthesis</keyword>
<dbReference type="GO" id="GO:0016829">
    <property type="term" value="F:lyase activity"/>
    <property type="evidence" value="ECO:0007669"/>
    <property type="project" value="UniProtKB-KW"/>
</dbReference>
<dbReference type="PIRSF" id="PIRSF000495">
    <property type="entry name" value="Amidotransf_hisH"/>
    <property type="match status" value="1"/>
</dbReference>
<dbReference type="AlphaFoldDB" id="A0A1I2CKR8"/>
<dbReference type="PANTHER" id="PTHR42701">
    <property type="entry name" value="IMIDAZOLE GLYCEROL PHOSPHATE SYNTHASE SUBUNIT HISH"/>
    <property type="match status" value="1"/>
</dbReference>
<comment type="subunit">
    <text evidence="3 12">Heterodimer of HisH and HisF.</text>
</comment>
<comment type="catalytic activity">
    <reaction evidence="10 12">
        <text>5-[(5-phospho-1-deoxy-D-ribulos-1-ylimino)methylamino]-1-(5-phospho-beta-D-ribosyl)imidazole-4-carboxamide + L-glutamine = D-erythro-1-(imidazol-4-yl)glycerol 3-phosphate + 5-amino-1-(5-phospho-beta-D-ribosyl)imidazole-4-carboxamide + L-glutamate + H(+)</text>
        <dbReference type="Rhea" id="RHEA:24793"/>
        <dbReference type="ChEBI" id="CHEBI:15378"/>
        <dbReference type="ChEBI" id="CHEBI:29985"/>
        <dbReference type="ChEBI" id="CHEBI:58278"/>
        <dbReference type="ChEBI" id="CHEBI:58359"/>
        <dbReference type="ChEBI" id="CHEBI:58475"/>
        <dbReference type="ChEBI" id="CHEBI:58525"/>
        <dbReference type="EC" id="4.3.2.10"/>
    </reaction>
</comment>
<dbReference type="GO" id="GO:0000107">
    <property type="term" value="F:imidazoleglycerol-phosphate synthase activity"/>
    <property type="evidence" value="ECO:0007669"/>
    <property type="project" value="UniProtKB-UniRule"/>
</dbReference>
<dbReference type="EMBL" id="FONY01000005">
    <property type="protein sequence ID" value="SFE68854.1"/>
    <property type="molecule type" value="Genomic_DNA"/>
</dbReference>
<keyword evidence="7 12" id="KW-0315">Glutamine amidotransferase</keyword>
<dbReference type="Gene3D" id="3.40.50.880">
    <property type="match status" value="1"/>
</dbReference>
<keyword evidence="9 12" id="KW-0456">Lyase</keyword>
<comment type="catalytic activity">
    <reaction evidence="11 12">
        <text>L-glutamine + H2O = L-glutamate + NH4(+)</text>
        <dbReference type="Rhea" id="RHEA:15889"/>
        <dbReference type="ChEBI" id="CHEBI:15377"/>
        <dbReference type="ChEBI" id="CHEBI:28938"/>
        <dbReference type="ChEBI" id="CHEBI:29985"/>
        <dbReference type="ChEBI" id="CHEBI:58359"/>
        <dbReference type="EC" id="3.5.1.2"/>
    </reaction>
</comment>
<feature type="active site" evidence="12 13">
    <location>
        <position position="183"/>
    </location>
</feature>
<dbReference type="PROSITE" id="PS51273">
    <property type="entry name" value="GATASE_TYPE_1"/>
    <property type="match status" value="1"/>
</dbReference>
<dbReference type="FunFam" id="3.40.50.880:FF:000009">
    <property type="entry name" value="Imidazole glycerol phosphate synthase subunit HisH"/>
    <property type="match status" value="1"/>
</dbReference>
<reference evidence="15 16" key="1">
    <citation type="submission" date="2016-10" db="EMBL/GenBank/DDBJ databases">
        <authorList>
            <person name="de Groot N.N."/>
        </authorList>
    </citation>
    <scope>NUCLEOTIDE SEQUENCE [LARGE SCALE GENOMIC DNA]</scope>
    <source>
        <strain>GEY</strain>
        <strain evidence="16">DSM 9560</strain>
    </source>
</reference>
<dbReference type="STRING" id="1003.SAMN04488541_100554"/>
<dbReference type="HAMAP" id="MF_00278">
    <property type="entry name" value="HisH"/>
    <property type="match status" value="1"/>
</dbReference>
<dbReference type="OrthoDB" id="9807137at2"/>
<sequence length="199" mass="22448">MSNIVIIKYNAGNTQSVAYALERLGVTPLITDIPEEIIKADKVIFPGVGEASTAMNYLKERRLDEVIKNLKQPVLGICVGMQLLCKYSEENDTPCMGIFDLEVKRFVPQGQANHLKVPQIGWNQLHEMQGVLFRGLPSESYVYFVHSYYAELSPYTIAKANYIHDFSAALHKDNFYALQFHTEKSGQVGAKILENFLSQ</sequence>
<organism evidence="15 16">
    <name type="scientific">Thermoflexibacter ruber</name>
    <dbReference type="NCBI Taxonomy" id="1003"/>
    <lineage>
        <taxon>Bacteria</taxon>
        <taxon>Pseudomonadati</taxon>
        <taxon>Bacteroidota</taxon>
        <taxon>Cytophagia</taxon>
        <taxon>Cytophagales</taxon>
        <taxon>Thermoflexibacteraceae</taxon>
        <taxon>Thermoflexibacter</taxon>
    </lineage>
</organism>
<name>A0A1I2CKR8_9BACT</name>
<feature type="domain" description="Glutamine amidotransferase" evidence="14">
    <location>
        <begin position="7"/>
        <end position="197"/>
    </location>
</feature>
<evidence type="ECO:0000256" key="7">
    <source>
        <dbReference type="ARBA" id="ARBA00022962"/>
    </source>
</evidence>
<dbReference type="GO" id="GO:0000105">
    <property type="term" value="P:L-histidine biosynthetic process"/>
    <property type="evidence" value="ECO:0007669"/>
    <property type="project" value="UniProtKB-UniRule"/>
</dbReference>
<dbReference type="RefSeq" id="WP_091540446.1">
    <property type="nucleotide sequence ID" value="NZ_FONY01000005.1"/>
</dbReference>
<dbReference type="Proteomes" id="UP000199513">
    <property type="component" value="Unassembled WGS sequence"/>
</dbReference>
<comment type="function">
    <text evidence="12">IGPS catalyzes the conversion of PRFAR and glutamine to IGP, AICAR and glutamate. The HisH subunit catalyzes the hydrolysis of glutamine to glutamate and ammonia as part of the synthesis of IGP and AICAR. The resulting ammonia molecule is channeled to the active site of HisF.</text>
</comment>
<gene>
    <name evidence="12" type="primary">hisH</name>
    <name evidence="15" type="ORF">SAMN04488541_100554</name>
</gene>
<evidence type="ECO:0000256" key="3">
    <source>
        <dbReference type="ARBA" id="ARBA00011152"/>
    </source>
</evidence>
<evidence type="ECO:0000256" key="4">
    <source>
        <dbReference type="ARBA" id="ARBA00022490"/>
    </source>
</evidence>
<keyword evidence="16" id="KW-1185">Reference proteome</keyword>
<comment type="pathway">
    <text evidence="2 12">Amino-acid biosynthesis; L-histidine biosynthesis; L-histidine from 5-phospho-alpha-D-ribose 1-diphosphate: step 5/9.</text>
</comment>
<dbReference type="NCBIfam" id="TIGR01855">
    <property type="entry name" value="IMP_synth_hisH"/>
    <property type="match status" value="1"/>
</dbReference>
<dbReference type="InterPro" id="IPR017926">
    <property type="entry name" value="GATASE"/>
</dbReference>
<keyword evidence="4 12" id="KW-0963">Cytoplasm</keyword>
<evidence type="ECO:0000256" key="10">
    <source>
        <dbReference type="ARBA" id="ARBA00047838"/>
    </source>
</evidence>
<evidence type="ECO:0000256" key="2">
    <source>
        <dbReference type="ARBA" id="ARBA00005091"/>
    </source>
</evidence>
<evidence type="ECO:0000256" key="9">
    <source>
        <dbReference type="ARBA" id="ARBA00023239"/>
    </source>
</evidence>
<dbReference type="UniPathway" id="UPA00031">
    <property type="reaction ID" value="UER00010"/>
</dbReference>
<evidence type="ECO:0000256" key="6">
    <source>
        <dbReference type="ARBA" id="ARBA00022801"/>
    </source>
</evidence>
<dbReference type="EC" id="3.5.1.2" evidence="12"/>
<dbReference type="EC" id="4.3.2.10" evidence="12"/>